<sequence>MNCHTANQRFKRFKTPQKKSECKPIRRNSRHLHLTINTQCAVIGLLAYKAFYHGVVGDNIGILRFLEYSKSVVPAMKVRRESDELGKYKVVILETIADDLDVGLL</sequence>
<organism evidence="1">
    <name type="scientific">Rhizophora mucronata</name>
    <name type="common">Asiatic mangrove</name>
    <dbReference type="NCBI Taxonomy" id="61149"/>
    <lineage>
        <taxon>Eukaryota</taxon>
        <taxon>Viridiplantae</taxon>
        <taxon>Streptophyta</taxon>
        <taxon>Embryophyta</taxon>
        <taxon>Tracheophyta</taxon>
        <taxon>Spermatophyta</taxon>
        <taxon>Magnoliopsida</taxon>
        <taxon>eudicotyledons</taxon>
        <taxon>Gunneridae</taxon>
        <taxon>Pentapetalae</taxon>
        <taxon>rosids</taxon>
        <taxon>fabids</taxon>
        <taxon>Malpighiales</taxon>
        <taxon>Rhizophoraceae</taxon>
        <taxon>Rhizophora</taxon>
    </lineage>
</organism>
<dbReference type="EMBL" id="GGEC01055161">
    <property type="protein sequence ID" value="MBX35645.1"/>
    <property type="molecule type" value="Transcribed_RNA"/>
</dbReference>
<accession>A0A2P2MZJ0</accession>
<evidence type="ECO:0000313" key="1">
    <source>
        <dbReference type="EMBL" id="MBX35645.1"/>
    </source>
</evidence>
<name>A0A2P2MZJ0_RHIMU</name>
<reference evidence="1" key="1">
    <citation type="submission" date="2018-02" db="EMBL/GenBank/DDBJ databases">
        <title>Rhizophora mucronata_Transcriptome.</title>
        <authorList>
            <person name="Meera S.P."/>
            <person name="Sreeshan A."/>
            <person name="Augustine A."/>
        </authorList>
    </citation>
    <scope>NUCLEOTIDE SEQUENCE</scope>
    <source>
        <tissue evidence="1">Leaf</tissue>
    </source>
</reference>
<protein>
    <submittedName>
        <fullName evidence="1">Pentatricopeptide repeat-containing protein At3g29230-like</fullName>
    </submittedName>
</protein>
<proteinExistence type="predicted"/>
<dbReference type="AlphaFoldDB" id="A0A2P2MZJ0"/>